<keyword evidence="3 7" id="KW-0812">Transmembrane</keyword>
<evidence type="ECO:0000256" key="4">
    <source>
        <dbReference type="ARBA" id="ARBA00022989"/>
    </source>
</evidence>
<dbReference type="InterPro" id="IPR037185">
    <property type="entry name" value="EmrE-like"/>
</dbReference>
<dbReference type="PANTHER" id="PTHR16119">
    <property type="entry name" value="TRANSMEMBRANE PROTEIN 144"/>
    <property type="match status" value="1"/>
</dbReference>
<gene>
    <name evidence="8" type="ORF">WJX81_002024</name>
</gene>
<dbReference type="Proteomes" id="UP001445335">
    <property type="component" value="Unassembled WGS sequence"/>
</dbReference>
<keyword evidence="9" id="KW-1185">Reference proteome</keyword>
<organism evidence="8 9">
    <name type="scientific">Elliptochloris bilobata</name>
    <dbReference type="NCBI Taxonomy" id="381761"/>
    <lineage>
        <taxon>Eukaryota</taxon>
        <taxon>Viridiplantae</taxon>
        <taxon>Chlorophyta</taxon>
        <taxon>core chlorophytes</taxon>
        <taxon>Trebouxiophyceae</taxon>
        <taxon>Trebouxiophyceae incertae sedis</taxon>
        <taxon>Elliptochloris clade</taxon>
        <taxon>Elliptochloris</taxon>
    </lineage>
</organism>
<evidence type="ECO:0000256" key="5">
    <source>
        <dbReference type="ARBA" id="ARBA00023136"/>
    </source>
</evidence>
<feature type="region of interest" description="Disordered" evidence="6">
    <location>
        <begin position="704"/>
        <end position="735"/>
    </location>
</feature>
<dbReference type="SUPFAM" id="SSF53448">
    <property type="entry name" value="Nucleotide-diphospho-sugar transferases"/>
    <property type="match status" value="1"/>
</dbReference>
<keyword evidence="5 7" id="KW-0472">Membrane</keyword>
<dbReference type="GO" id="GO:0015144">
    <property type="term" value="F:carbohydrate transmembrane transporter activity"/>
    <property type="evidence" value="ECO:0007669"/>
    <property type="project" value="InterPro"/>
</dbReference>
<feature type="transmembrane region" description="Helical" evidence="7">
    <location>
        <begin position="280"/>
        <end position="299"/>
    </location>
</feature>
<reference evidence="8 9" key="1">
    <citation type="journal article" date="2024" name="Nat. Commun.">
        <title>Phylogenomics reveals the evolutionary origins of lichenization in chlorophyte algae.</title>
        <authorList>
            <person name="Puginier C."/>
            <person name="Libourel C."/>
            <person name="Otte J."/>
            <person name="Skaloud P."/>
            <person name="Haon M."/>
            <person name="Grisel S."/>
            <person name="Petersen M."/>
            <person name="Berrin J.G."/>
            <person name="Delaux P.M."/>
            <person name="Dal Grande F."/>
            <person name="Keller J."/>
        </authorList>
    </citation>
    <scope>NUCLEOTIDE SEQUENCE [LARGE SCALE GENOMIC DNA]</scope>
    <source>
        <strain evidence="8 9">SAG 245.80</strain>
    </source>
</reference>
<dbReference type="AlphaFoldDB" id="A0AAW1QNC7"/>
<comment type="subcellular location">
    <subcellularLocation>
        <location evidence="1">Membrane</location>
        <topology evidence="1">Multi-pass membrane protein</topology>
    </subcellularLocation>
</comment>
<feature type="transmembrane region" description="Helical" evidence="7">
    <location>
        <begin position="154"/>
        <end position="175"/>
    </location>
</feature>
<feature type="transmembrane region" description="Helical" evidence="7">
    <location>
        <begin position="221"/>
        <end position="242"/>
    </location>
</feature>
<sequence length="735" mass="78414">MFQKMRRCEEAEVSPPNFNLWLCLGIILSSLPLLAVEPRVFTVYGLASGALFTLSMACTLFAIQRLGLSSAAGIWCGTASVVSFVFAVKVKGEQIHLPGLAVPGLLLLVAGLVGIATNGQVANHQNHRKAMADQENQDEGDAAPPGARMRKPSYISGTFSAFAAGIFGGLLLAPQTWAPASVQGVNYVPSIAAGVVISAPIVNGALLLAGREPLALKPRAAALPGICAGVTWNAGNVLSILAVNNPRVGYAIAFPIYQCGLVVAGLWGIILFHELKGKQLIGYWASTVLLIVGATMMAVSKAKPQVCVVIRTFYGHGDSSGGGLRQLIQSLQRQTISTWEAVLLVADSVPFSDLPHILQDLADDRVWVYAEWIGPQYAPRTDGDWTPGYHGLLYNITDAAVRACPASTQWVLITNGDNEYASIFLERLLAAPTADAIAFDYYSRYQRPTGVPCERFARQPGAPACKSNTMQWCHTDLGANALSWPRLMREGLRLGAAGDSEDMAADHNDGLLAHSLLDAGWRVHHVRDACLFDHSPSPQRCARANGVWDDTWAATVERGGACVTAEEAARRLAAGGADLEAVDLALSSDGQLSDFLPGGAGAPDSIRCIRSSNVESSHHQTMVYFGGSCAADADRPALEAFLESGALEAAQEALEAAQVHAARGHAARRQQRVAYELRPPLPPPRDAAAWPSFRKRVPPDILAEHERGGAARLADIQEPPPGEDDEEPWEASLDS</sequence>
<dbReference type="Pfam" id="PF07857">
    <property type="entry name" value="TMEM144"/>
    <property type="match status" value="1"/>
</dbReference>
<dbReference type="SUPFAM" id="SSF103481">
    <property type="entry name" value="Multidrug resistance efflux transporter EmrE"/>
    <property type="match status" value="1"/>
</dbReference>
<comment type="similarity">
    <text evidence="2">Belongs to the TMEM144 family.</text>
</comment>
<evidence type="ECO:0000256" key="3">
    <source>
        <dbReference type="ARBA" id="ARBA00022692"/>
    </source>
</evidence>
<name>A0AAW1QNC7_9CHLO</name>
<feature type="transmembrane region" description="Helical" evidence="7">
    <location>
        <begin position="70"/>
        <end position="88"/>
    </location>
</feature>
<keyword evidence="4 7" id="KW-1133">Transmembrane helix</keyword>
<dbReference type="InterPro" id="IPR029044">
    <property type="entry name" value="Nucleotide-diphossugar_trans"/>
</dbReference>
<evidence type="ECO:0000256" key="2">
    <source>
        <dbReference type="ARBA" id="ARBA00005731"/>
    </source>
</evidence>
<dbReference type="InterPro" id="IPR012435">
    <property type="entry name" value="TMEM144"/>
</dbReference>
<comment type="caution">
    <text evidence="8">The sequence shown here is derived from an EMBL/GenBank/DDBJ whole genome shotgun (WGS) entry which is preliminary data.</text>
</comment>
<evidence type="ECO:0000313" key="8">
    <source>
        <dbReference type="EMBL" id="KAK9822636.1"/>
    </source>
</evidence>
<feature type="transmembrane region" description="Helical" evidence="7">
    <location>
        <begin position="20"/>
        <end position="36"/>
    </location>
</feature>
<feature type="region of interest" description="Disordered" evidence="6">
    <location>
        <begin position="125"/>
        <end position="147"/>
    </location>
</feature>
<evidence type="ECO:0000256" key="6">
    <source>
        <dbReference type="SAM" id="MobiDB-lite"/>
    </source>
</evidence>
<dbReference type="PANTHER" id="PTHR16119:SF22">
    <property type="entry name" value="EAMA DOMAIN-CONTAINING PROTEIN"/>
    <property type="match status" value="1"/>
</dbReference>
<evidence type="ECO:0000256" key="1">
    <source>
        <dbReference type="ARBA" id="ARBA00004141"/>
    </source>
</evidence>
<dbReference type="EMBL" id="JALJOU010000085">
    <property type="protein sequence ID" value="KAK9822636.1"/>
    <property type="molecule type" value="Genomic_DNA"/>
</dbReference>
<dbReference type="InterPro" id="IPR010651">
    <property type="entry name" value="Sugar_transport"/>
</dbReference>
<protein>
    <recommendedName>
        <fullName evidence="10">EamA domain-containing protein</fullName>
    </recommendedName>
</protein>
<dbReference type="GO" id="GO:0016020">
    <property type="term" value="C:membrane"/>
    <property type="evidence" value="ECO:0007669"/>
    <property type="project" value="UniProtKB-SubCell"/>
</dbReference>
<evidence type="ECO:0008006" key="10">
    <source>
        <dbReference type="Google" id="ProtNLM"/>
    </source>
</evidence>
<feature type="transmembrane region" description="Helical" evidence="7">
    <location>
        <begin position="248"/>
        <end position="273"/>
    </location>
</feature>
<feature type="transmembrane region" description="Helical" evidence="7">
    <location>
        <begin position="42"/>
        <end position="63"/>
    </location>
</feature>
<evidence type="ECO:0000313" key="9">
    <source>
        <dbReference type="Proteomes" id="UP001445335"/>
    </source>
</evidence>
<accession>A0AAW1QNC7</accession>
<proteinExistence type="inferred from homology"/>
<feature type="transmembrane region" description="Helical" evidence="7">
    <location>
        <begin position="187"/>
        <end position="209"/>
    </location>
</feature>
<feature type="transmembrane region" description="Helical" evidence="7">
    <location>
        <begin position="100"/>
        <end position="121"/>
    </location>
</feature>
<evidence type="ECO:0000256" key="7">
    <source>
        <dbReference type="SAM" id="Phobius"/>
    </source>
</evidence>